<dbReference type="InterPro" id="IPR014718">
    <property type="entry name" value="GH-type_carb-bd"/>
</dbReference>
<feature type="domain" description="F5/8 type C" evidence="4">
    <location>
        <begin position="1653"/>
        <end position="1811"/>
    </location>
</feature>
<accession>A0A644X5F9</accession>
<gene>
    <name evidence="6" type="ORF">SDC9_57386</name>
</gene>
<dbReference type="Pfam" id="PF18080">
    <property type="entry name" value="Gal_mutarotas_3"/>
    <property type="match status" value="1"/>
</dbReference>
<feature type="domain" description="Gram-positive cocci surface proteins LPxTG" evidence="5">
    <location>
        <begin position="2120"/>
        <end position="2155"/>
    </location>
</feature>
<evidence type="ECO:0000259" key="5">
    <source>
        <dbReference type="PROSITE" id="PS50847"/>
    </source>
</evidence>
<dbReference type="Pfam" id="PF17451">
    <property type="entry name" value="Glyco_hyd_101C"/>
    <property type="match status" value="1"/>
</dbReference>
<dbReference type="SUPFAM" id="SSF49785">
    <property type="entry name" value="Galactose-binding domain-like"/>
    <property type="match status" value="1"/>
</dbReference>
<evidence type="ECO:0000256" key="1">
    <source>
        <dbReference type="ARBA" id="ARBA00022525"/>
    </source>
</evidence>
<evidence type="ECO:0008006" key="7">
    <source>
        <dbReference type="Google" id="ProtNLM"/>
    </source>
</evidence>
<dbReference type="Gene3D" id="2.60.120.870">
    <property type="match status" value="2"/>
</dbReference>
<evidence type="ECO:0000256" key="2">
    <source>
        <dbReference type="SAM" id="MobiDB-lite"/>
    </source>
</evidence>
<keyword evidence="3" id="KW-1133">Transmembrane helix</keyword>
<dbReference type="Gene3D" id="2.60.40.1080">
    <property type="match status" value="2"/>
</dbReference>
<dbReference type="Gene3D" id="2.60.120.260">
    <property type="entry name" value="Galactose-binding domain-like"/>
    <property type="match status" value="3"/>
</dbReference>
<dbReference type="InterPro" id="IPR040502">
    <property type="entry name" value="GH101_dom-6"/>
</dbReference>
<reference evidence="6" key="1">
    <citation type="submission" date="2019-08" db="EMBL/GenBank/DDBJ databases">
        <authorList>
            <person name="Kucharzyk K."/>
            <person name="Murdoch R.W."/>
            <person name="Higgins S."/>
            <person name="Loffler F."/>
        </authorList>
    </citation>
    <scope>NUCLEOTIDE SEQUENCE</scope>
</reference>
<dbReference type="Pfam" id="PF17995">
    <property type="entry name" value="GH101_N"/>
    <property type="match status" value="1"/>
</dbReference>
<dbReference type="InterPro" id="IPR008964">
    <property type="entry name" value="Invasin/intimin_cell_adhesion"/>
</dbReference>
<dbReference type="SUPFAM" id="SSF49464">
    <property type="entry name" value="Carboxypeptidase regulatory domain-like"/>
    <property type="match status" value="1"/>
</dbReference>
<dbReference type="GO" id="GO:0030246">
    <property type="term" value="F:carbohydrate binding"/>
    <property type="evidence" value="ECO:0007669"/>
    <property type="project" value="InterPro"/>
</dbReference>
<dbReference type="NCBIfam" id="TIGR01167">
    <property type="entry name" value="LPXTG_anchor"/>
    <property type="match status" value="1"/>
</dbReference>
<dbReference type="InterPro" id="IPR003343">
    <property type="entry name" value="Big_2"/>
</dbReference>
<dbReference type="InterPro" id="IPR040633">
    <property type="entry name" value="Gal_mutarotas_3"/>
</dbReference>
<dbReference type="InterPro" id="IPR008969">
    <property type="entry name" value="CarboxyPept-like_regulatory"/>
</dbReference>
<comment type="caution">
    <text evidence="6">The sequence shown here is derived from an EMBL/GenBank/DDBJ whole genome shotgun (WGS) entry which is preliminary data.</text>
</comment>
<dbReference type="Gene3D" id="2.60.40.1120">
    <property type="entry name" value="Carboxypeptidase-like, regulatory domain"/>
    <property type="match status" value="1"/>
</dbReference>
<feature type="transmembrane region" description="Helical" evidence="3">
    <location>
        <begin position="2129"/>
        <end position="2148"/>
    </location>
</feature>
<keyword evidence="1" id="KW-0964">Secreted</keyword>
<feature type="region of interest" description="Disordered" evidence="2">
    <location>
        <begin position="1667"/>
        <end position="1693"/>
    </location>
</feature>
<keyword evidence="3" id="KW-0812">Transmembrane</keyword>
<dbReference type="InterPro" id="IPR040575">
    <property type="entry name" value="GH101_N"/>
</dbReference>
<dbReference type="InterPro" id="IPR008979">
    <property type="entry name" value="Galactose-bd-like_sf"/>
</dbReference>
<dbReference type="Pfam" id="PF00754">
    <property type="entry name" value="F5_F8_type_C"/>
    <property type="match status" value="1"/>
</dbReference>
<dbReference type="Pfam" id="PF02368">
    <property type="entry name" value="Big_2"/>
    <property type="match status" value="2"/>
</dbReference>
<dbReference type="PROSITE" id="PS50022">
    <property type="entry name" value="FA58C_3"/>
    <property type="match status" value="1"/>
</dbReference>
<dbReference type="SMART" id="SM00635">
    <property type="entry name" value="BID_2"/>
    <property type="match status" value="2"/>
</dbReference>
<dbReference type="SUPFAM" id="SSF49373">
    <property type="entry name" value="Invasin/intimin cell-adhesion fragments"/>
    <property type="match status" value="2"/>
</dbReference>
<protein>
    <recommendedName>
        <fullName evidence="7">F5/8 type C domain-containing protein</fullName>
    </recommendedName>
</protein>
<evidence type="ECO:0000259" key="4">
    <source>
        <dbReference type="PROSITE" id="PS50022"/>
    </source>
</evidence>
<dbReference type="InterPro" id="IPR025706">
    <property type="entry name" value="Endoa_GalNAc"/>
</dbReference>
<keyword evidence="3" id="KW-0472">Membrane</keyword>
<name>A0A644X5F9_9ZZZZ</name>
<dbReference type="Pfam" id="PF13620">
    <property type="entry name" value="CarboxypepD_reg"/>
    <property type="match status" value="1"/>
</dbReference>
<dbReference type="Pfam" id="PF12905">
    <property type="entry name" value="Glyco_hydro_101"/>
    <property type="match status" value="1"/>
</dbReference>
<dbReference type="EMBL" id="VSSQ01001776">
    <property type="protein sequence ID" value="MPM11048.1"/>
    <property type="molecule type" value="Genomic_DNA"/>
</dbReference>
<sequence>MVNIIKGKMKRFWSALIAFTVFFSTCLLPSLHVLAAPKIAAHIKAGSGNGNGHFGSTTPEAFVLSDKNDITNESISFQMKVGSTKNHTRFRFVTKYVDDNHWGYIGYDGVTGWFIEYKNGGTGYPSVNGLPELNQNDIVNINTQYQEDGLKVSVENKTSGKSGEALIKTAEFISLKDQNGQIGFGAARYQEEYTDIYFSNVVVGDSNYNTWTLYKENLAGQLWEPSVEIPGESEEETPSEQGEKWFVLTGGSNNGGGHAYGNANAKAPVLLLDNDKKMEASGQLSLKLKPSNNWGVFYTYVNDNNWLYVGYDSSSQWYYQYNLDGRGSYPKIPGLPTPVEGEELQMSISLSNETLSVTVNGVTSRVTNQDLITFANKNAGKGRFGVKTNGATTISFSDVKYNGINCMEDNWVLCANRQGQIFEEKYSKLVPASGTVSTKDGKVIPGAVVRIGVNSTEADINGKYQFDGLEIGQYNMAVTKPGYEAYSKVINIEDKANIIDVILEEKAPLDLTQYDSIASDRMKVYIGKDFPVVARYQMLENGEEVKDQYFRGNETNLNTIAINSVTIEPTVTVEEDAENFRIYAMHVKNTENNIDLNMKVKVSVKENDLTWEVISLDKAEGCAKIATINVPGLNLITIDAVEEGSNFAGAKTSTTTTVSGDVFIDFKNGFIPSETDSYLYGFLTNEKLSAGLYSNSEAEGDKRVVRNNGADSISLTSAAWYYELGDKRGQAAASQYEAYPVSDLPCTKVSIAADENEDKDIDWNDGALAFRDIMNIPYKSETVKDMVNHRIVMNFASMASNPYLTTADNIKKVYLATDGLPQSVVLKGYGNEGHDSANSEYADIAERQGGVEDFQSLIKIAHDYNTDIGIHINAQEVYPEAASFNEDMLQKPFGNGWGWLDQSHVIDKLWDLSSQARWKRLVQLYDRINGTDFYNREWPQAVENSLGEVTATKEEIKADAESRKDNMDFIYLDVWYQDAWETRNVAKEINSLGWRFTTEFSAQGEYDSTWQHWSTDAAYGGASAKGFNSDIIRFIRNDHRDSQVLNYPKYGGTADNPLLGGYRLYGFEGWGGDKNFNNYILQTFNQNLPTKFLQHYYVTDWENYQAGQSPVGNHEKQITLKNDAGDEVVVTRNEKQRSDDNIERTITLNGKVVLNDVEYLLPWTDEDGSEKLYHWNLEGGKTTWNLPNGWEGLGNVVMYELSDQGRINEVNIPVNNGSINIEAKAATAYVLAKGTEIKELKNNFGESDYVIDPGFNGYAAGEKLSSDEWSGDIENESVVIEKANTGDQRLAFNSPLDNVSVTTTISGLKEGIDYVAEIYVENNSNSKATIEVNTGSKTVSNYTEGSILNNYVQSDQKNGSKMQRMQVSFVAEKSTAKLTLSRSAGQGSTYMDDIRIVEKKLNNFNEDGVFKQDFETVVQGLYPFVLSSAQGISDPVTHLSQLHEPYTQAGWNGRLIDDVISGNWSLKHHGANTGIIYQTLPQNFRFEAGKVYNVEFDYQSGPDKAYAMVIGEGTNYTAPTAEQYLAQAPGETKHVNMQVIGSGSGQTWIGLYENGSKAGSGSMGQTDFVLDNLVITEDKDAIAVTLSSLNLYKGEIAKIYGSGLDKIEWTSSNENIAAIDKDANIVKALAGGNATITAILPNGEEVIFEMKIVDEVVIDIPGEELSNISSSANTEEPTGEGAGSGVASATTDGDSSTFWHSNWSGSGFVVSKNNPAILTVDLGKEIEIGGFKLQQRPSANNGIVQQYKYEILDAEGNVLEVSDSIIVSDSNTLGGAWETAKFNKLLTAKTIKIYVEQGKGNFAAVAEVVPVLIQEVADTATLEDLTLNVGEKMLLAPQHEKNTVLKGIVWSSSDENVIKVNENGILTGISAGTAKIKITNAAGLAAECTVTVKNQNLDYTALEEAITNSEKINLTLYKDGAEKDAFIKALADSKALIGNAVSQDEINKAIQILSEAQAALKLVETPEEVNRNELGNAIAEAEKINLDKYLDGAEKDTFVKALKEAKEVYINASTQSAIDNALSKLKVAQDNLLKVEKPQVDKVDKTKLEKFYKECLAYYKEENHSKENWGKYQEALKAVEKVIKDNNATQKDVDKALNDLVDITKIMNKELGNPSTTPELPATGDETSANILIIGLVISTLGIFALTLKRKKIEV</sequence>
<dbReference type="Gene3D" id="1.20.1270.70">
    <property type="entry name" value="Designed single chain three-helix bundle"/>
    <property type="match status" value="1"/>
</dbReference>
<dbReference type="Gene3D" id="3.20.20.80">
    <property type="entry name" value="Glycosidases"/>
    <property type="match status" value="1"/>
</dbReference>
<dbReference type="Gene3D" id="2.70.98.10">
    <property type="match status" value="1"/>
</dbReference>
<dbReference type="CDD" id="cd14244">
    <property type="entry name" value="GH_101_like"/>
    <property type="match status" value="1"/>
</dbReference>
<dbReference type="Gene3D" id="2.60.40.1180">
    <property type="entry name" value="Golgi alpha-mannosidase II"/>
    <property type="match status" value="1"/>
</dbReference>
<evidence type="ECO:0000256" key="3">
    <source>
        <dbReference type="SAM" id="Phobius"/>
    </source>
</evidence>
<dbReference type="InterPro" id="IPR019931">
    <property type="entry name" value="LPXTG_anchor"/>
</dbReference>
<dbReference type="InterPro" id="IPR049314">
    <property type="entry name" value="GH101_dom-5"/>
</dbReference>
<dbReference type="Pfam" id="PF21466">
    <property type="entry name" value="GH101_dom-5"/>
    <property type="match status" value="1"/>
</dbReference>
<proteinExistence type="predicted"/>
<feature type="compositionally biased region" description="Polar residues" evidence="2">
    <location>
        <begin position="1667"/>
        <end position="1676"/>
    </location>
</feature>
<dbReference type="PROSITE" id="PS50847">
    <property type="entry name" value="GRAM_POS_ANCHORING"/>
    <property type="match status" value="1"/>
</dbReference>
<dbReference type="Pfam" id="PF17974">
    <property type="entry name" value="GalBD_like"/>
    <property type="match status" value="1"/>
</dbReference>
<dbReference type="InterPro" id="IPR000421">
    <property type="entry name" value="FA58C"/>
</dbReference>
<evidence type="ECO:0000313" key="6">
    <source>
        <dbReference type="EMBL" id="MPM11048.1"/>
    </source>
</evidence>
<organism evidence="6">
    <name type="scientific">bioreactor metagenome</name>
    <dbReference type="NCBI Taxonomy" id="1076179"/>
    <lineage>
        <taxon>unclassified sequences</taxon>
        <taxon>metagenomes</taxon>
        <taxon>ecological metagenomes</taxon>
    </lineage>
</organism>
<dbReference type="InterPro" id="IPR013780">
    <property type="entry name" value="Glyco_hydro_b"/>
</dbReference>
<dbReference type="Pfam" id="PF07554">
    <property type="entry name" value="FIVAR"/>
    <property type="match status" value="1"/>
</dbReference>
<dbReference type="GO" id="GO:0033926">
    <property type="term" value="F:endo-alpha-N-acetylgalactosaminidase activity"/>
    <property type="evidence" value="ECO:0007669"/>
    <property type="project" value="InterPro"/>
</dbReference>
<dbReference type="InterPro" id="IPR035364">
    <property type="entry name" value="Beta_sandwich_GH101"/>
</dbReference>
<dbReference type="Pfam" id="PF00746">
    <property type="entry name" value="Gram_pos_anchor"/>
    <property type="match status" value="1"/>
</dbReference>